<sequence length="76" mass="8262">MLTMLRQKGITSGHMFTAGMISIGLSVASWAASLNAAESTARADRWGIFVGEWAPSFFALGVALRIEETQESKRSR</sequence>
<organism evidence="1 2">
    <name type="scientific">Prauserella isguenensis</name>
    <dbReference type="NCBI Taxonomy" id="1470180"/>
    <lineage>
        <taxon>Bacteria</taxon>
        <taxon>Bacillati</taxon>
        <taxon>Actinomycetota</taxon>
        <taxon>Actinomycetes</taxon>
        <taxon>Pseudonocardiales</taxon>
        <taxon>Pseudonocardiaceae</taxon>
        <taxon>Prauserella</taxon>
    </lineage>
</organism>
<evidence type="ECO:0000313" key="1">
    <source>
        <dbReference type="EMBL" id="MBB3050499.1"/>
    </source>
</evidence>
<protein>
    <submittedName>
        <fullName evidence="1">Uncharacterized protein</fullName>
    </submittedName>
</protein>
<gene>
    <name evidence="1" type="ORF">FHS23_001494</name>
</gene>
<reference evidence="1 2" key="1">
    <citation type="submission" date="2020-08" db="EMBL/GenBank/DDBJ databases">
        <title>Genomic Encyclopedia of Type Strains, Phase III (KMG-III): the genomes of soil and plant-associated and newly described type strains.</title>
        <authorList>
            <person name="Whitman W."/>
        </authorList>
    </citation>
    <scope>NUCLEOTIDE SEQUENCE [LARGE SCALE GENOMIC DNA]</scope>
    <source>
        <strain evidence="1 2">CECT 8577</strain>
    </source>
</reference>
<dbReference type="AlphaFoldDB" id="A0A839S123"/>
<evidence type="ECO:0000313" key="2">
    <source>
        <dbReference type="Proteomes" id="UP000550714"/>
    </source>
</evidence>
<proteinExistence type="predicted"/>
<name>A0A839S123_9PSEU</name>
<comment type="caution">
    <text evidence="1">The sequence shown here is derived from an EMBL/GenBank/DDBJ whole genome shotgun (WGS) entry which is preliminary data.</text>
</comment>
<dbReference type="Proteomes" id="UP000550714">
    <property type="component" value="Unassembled WGS sequence"/>
</dbReference>
<dbReference type="EMBL" id="JACHWU010000001">
    <property type="protein sequence ID" value="MBB3050499.1"/>
    <property type="molecule type" value="Genomic_DNA"/>
</dbReference>
<accession>A0A839S123</accession>
<keyword evidence="2" id="KW-1185">Reference proteome</keyword>